<protein>
    <submittedName>
        <fullName evidence="1">Uncharacterized protein</fullName>
    </submittedName>
</protein>
<comment type="caution">
    <text evidence="1">The sequence shown here is derived from an EMBL/GenBank/DDBJ whole genome shotgun (WGS) entry which is preliminary data.</text>
</comment>
<name>A0A9D9DZC1_9FIRM</name>
<accession>A0A9D9DZC1</accession>
<sequence>MKCKGIIIKLVAVLTVVLSIGVTAYGHCMRDYRANFGNSGVCQNTCQYNCRYQDCVNGSVCQYNNVYSRQYLGHHRGHNTNYSYNSYNHHNGHYYGY</sequence>
<organism evidence="1 2">
    <name type="scientific">Candidatus Fimicola merdigallinarum</name>
    <dbReference type="NCBI Taxonomy" id="2840819"/>
    <lineage>
        <taxon>Bacteria</taxon>
        <taxon>Bacillati</taxon>
        <taxon>Bacillota</taxon>
        <taxon>Clostridia</taxon>
        <taxon>Lachnospirales</taxon>
        <taxon>Lachnospiraceae</taxon>
        <taxon>Lachnospiraceae incertae sedis</taxon>
        <taxon>Candidatus Fimicola</taxon>
    </lineage>
</organism>
<gene>
    <name evidence="1" type="ORF">IAC55_02465</name>
</gene>
<evidence type="ECO:0000313" key="1">
    <source>
        <dbReference type="EMBL" id="MBO8434174.1"/>
    </source>
</evidence>
<reference evidence="1" key="2">
    <citation type="journal article" date="2021" name="PeerJ">
        <title>Extensive microbial diversity within the chicken gut microbiome revealed by metagenomics and culture.</title>
        <authorList>
            <person name="Gilroy R."/>
            <person name="Ravi A."/>
            <person name="Getino M."/>
            <person name="Pursley I."/>
            <person name="Horton D.L."/>
            <person name="Alikhan N.F."/>
            <person name="Baker D."/>
            <person name="Gharbi K."/>
            <person name="Hall N."/>
            <person name="Watson M."/>
            <person name="Adriaenssens E.M."/>
            <person name="Foster-Nyarko E."/>
            <person name="Jarju S."/>
            <person name="Secka A."/>
            <person name="Antonio M."/>
            <person name="Oren A."/>
            <person name="Chaudhuri R.R."/>
            <person name="La Ragione R."/>
            <person name="Hildebrand F."/>
            <person name="Pallen M.J."/>
        </authorList>
    </citation>
    <scope>NUCLEOTIDE SEQUENCE</scope>
    <source>
        <strain evidence="1">F6-4510</strain>
    </source>
</reference>
<dbReference type="AlphaFoldDB" id="A0A9D9DZC1"/>
<dbReference type="Proteomes" id="UP000823611">
    <property type="component" value="Unassembled WGS sequence"/>
</dbReference>
<reference evidence="1" key="1">
    <citation type="submission" date="2020-10" db="EMBL/GenBank/DDBJ databases">
        <authorList>
            <person name="Gilroy R."/>
        </authorList>
    </citation>
    <scope>NUCLEOTIDE SEQUENCE</scope>
    <source>
        <strain evidence="1">F6-4510</strain>
    </source>
</reference>
<evidence type="ECO:0000313" key="2">
    <source>
        <dbReference type="Proteomes" id="UP000823611"/>
    </source>
</evidence>
<dbReference type="EMBL" id="JADIMX010000048">
    <property type="protein sequence ID" value="MBO8434174.1"/>
    <property type="molecule type" value="Genomic_DNA"/>
</dbReference>
<proteinExistence type="predicted"/>